<evidence type="ECO:0000313" key="2">
    <source>
        <dbReference type="EMBL" id="QUD87223.1"/>
    </source>
</evidence>
<dbReference type="InterPro" id="IPR013446">
    <property type="entry name" value="G1P_cyt_trans-like"/>
</dbReference>
<organism evidence="2 3">
    <name type="scientific">Phenylobacterium montanum</name>
    <dbReference type="NCBI Taxonomy" id="2823693"/>
    <lineage>
        <taxon>Bacteria</taxon>
        <taxon>Pseudomonadati</taxon>
        <taxon>Pseudomonadota</taxon>
        <taxon>Alphaproteobacteria</taxon>
        <taxon>Caulobacterales</taxon>
        <taxon>Caulobacteraceae</taxon>
        <taxon>Phenylobacterium</taxon>
    </lineage>
</organism>
<keyword evidence="2" id="KW-0548">Nucleotidyltransferase</keyword>
<dbReference type="InterPro" id="IPR029044">
    <property type="entry name" value="Nucleotide-diphossugar_trans"/>
</dbReference>
<dbReference type="Gene3D" id="3.90.550.10">
    <property type="entry name" value="Spore Coat Polysaccharide Biosynthesis Protein SpsA, Chain A"/>
    <property type="match status" value="1"/>
</dbReference>
<dbReference type="AlphaFoldDB" id="A0A975FXD7"/>
<keyword evidence="3" id="KW-1185">Reference proteome</keyword>
<gene>
    <name evidence="2" type="ORF">KCG34_19540</name>
</gene>
<dbReference type="Proteomes" id="UP000676409">
    <property type="component" value="Chromosome"/>
</dbReference>
<accession>A0A975FXD7</accession>
<dbReference type="Pfam" id="PF00483">
    <property type="entry name" value="NTP_transferase"/>
    <property type="match status" value="1"/>
</dbReference>
<sequence length="270" mass="30312">MASKSNRAAGLDALILCGGLGTRLREETEFKPKPMVEIGGRPILWHIMKHYGAHGADRFVLCLGYKGDAIRDYFIHYHNRSHDLEVDVGSGALEVIPTAREDKLDCRVVLAETGHDSLTGRRILKALKHVRGDIFLATYGDAVADVEIDELIETHQRMGKLATVTAVHPSSRFGELAIDGGVIRSFAEKPQVTEGWINGGYFVFQKKAFELLHEDQNEPLETALLEQLARMGELAVHHHRGFWQCMDTFREMQLLNDLWTSGAAPWRVWA</sequence>
<reference evidence="2" key="1">
    <citation type="submission" date="2021-04" db="EMBL/GenBank/DDBJ databases">
        <title>The complete genome sequence of Caulobacter sp. S6.</title>
        <authorList>
            <person name="Tang Y."/>
            <person name="Ouyang W."/>
            <person name="Liu Q."/>
            <person name="Huang B."/>
            <person name="Guo Z."/>
            <person name="Lei P."/>
        </authorList>
    </citation>
    <scope>NUCLEOTIDE SEQUENCE</scope>
    <source>
        <strain evidence="2">S6</strain>
    </source>
</reference>
<dbReference type="PANTHER" id="PTHR47183:SF1">
    <property type="entry name" value="GLUCOSE-1-PHOSPHATE CYTIDYLYLTRANSFERASE"/>
    <property type="match status" value="1"/>
</dbReference>
<dbReference type="KEGG" id="caul:KCG34_19540"/>
<dbReference type="GO" id="GO:0047343">
    <property type="term" value="F:glucose-1-phosphate cytidylyltransferase activity"/>
    <property type="evidence" value="ECO:0007669"/>
    <property type="project" value="InterPro"/>
</dbReference>
<dbReference type="PANTHER" id="PTHR47183">
    <property type="entry name" value="GLUCOSE-1-PHOSPHATE CYTIDYLYLTRANSFERASE-RELATED"/>
    <property type="match status" value="1"/>
</dbReference>
<keyword evidence="2" id="KW-0808">Transferase</keyword>
<protein>
    <submittedName>
        <fullName evidence="2">Glucose-1-phosphate cytidylyltransferase</fullName>
    </submittedName>
</protein>
<evidence type="ECO:0000259" key="1">
    <source>
        <dbReference type="Pfam" id="PF00483"/>
    </source>
</evidence>
<dbReference type="SUPFAM" id="SSF53448">
    <property type="entry name" value="Nucleotide-diphospho-sugar transferases"/>
    <property type="match status" value="1"/>
</dbReference>
<evidence type="ECO:0000313" key="3">
    <source>
        <dbReference type="Proteomes" id="UP000676409"/>
    </source>
</evidence>
<dbReference type="InterPro" id="IPR005835">
    <property type="entry name" value="NTP_transferase_dom"/>
</dbReference>
<dbReference type="RefSeq" id="WP_211937275.1">
    <property type="nucleotide sequence ID" value="NZ_CP073078.1"/>
</dbReference>
<name>A0A975FXD7_9CAUL</name>
<feature type="domain" description="Nucleotidyl transferase" evidence="1">
    <location>
        <begin position="13"/>
        <end position="243"/>
    </location>
</feature>
<dbReference type="EMBL" id="CP073078">
    <property type="protein sequence ID" value="QUD87223.1"/>
    <property type="molecule type" value="Genomic_DNA"/>
</dbReference>
<dbReference type="CDD" id="cd02524">
    <property type="entry name" value="G1P_cytidylyltransferase"/>
    <property type="match status" value="1"/>
</dbReference>
<proteinExistence type="predicted"/>